<keyword evidence="2 5" id="KW-0238">DNA-binding</keyword>
<dbReference type="EMBL" id="CP059851">
    <property type="protein sequence ID" value="QMW24658.1"/>
    <property type="molecule type" value="Genomic_DNA"/>
</dbReference>
<dbReference type="KEGG" id="sand:H3309_11685"/>
<reference evidence="5 6" key="1">
    <citation type="submission" date="2020-07" db="EMBL/GenBank/DDBJ databases">
        <title>Complete genome sequence for Sandaracinobacter sp. M6.</title>
        <authorList>
            <person name="Tang Y."/>
            <person name="Liu Q."/>
            <person name="Guo Z."/>
            <person name="Lei P."/>
            <person name="Huang B."/>
        </authorList>
    </citation>
    <scope>NUCLEOTIDE SEQUENCE [LARGE SCALE GENOMIC DNA]</scope>
    <source>
        <strain evidence="5 6">M6</strain>
    </source>
</reference>
<feature type="domain" description="SpoVT-AbrB" evidence="4">
    <location>
        <begin position="4"/>
        <end position="46"/>
    </location>
</feature>
<feature type="compositionally biased region" description="Basic and acidic residues" evidence="3">
    <location>
        <begin position="64"/>
        <end position="80"/>
    </location>
</feature>
<evidence type="ECO:0000259" key="4">
    <source>
        <dbReference type="PROSITE" id="PS51740"/>
    </source>
</evidence>
<dbReference type="PANTHER" id="PTHR37550">
    <property type="entry name" value="ANTITOXIN VAPB1"/>
    <property type="match status" value="1"/>
</dbReference>
<dbReference type="Gene3D" id="2.10.260.10">
    <property type="match status" value="1"/>
</dbReference>
<dbReference type="InterPro" id="IPR051734">
    <property type="entry name" value="VapB_TA_antitoxins"/>
</dbReference>
<organism evidence="5 6">
    <name type="scientific">Sandaracinobacteroides saxicola</name>
    <dbReference type="NCBI Taxonomy" id="2759707"/>
    <lineage>
        <taxon>Bacteria</taxon>
        <taxon>Pseudomonadati</taxon>
        <taxon>Pseudomonadota</taxon>
        <taxon>Alphaproteobacteria</taxon>
        <taxon>Sphingomonadales</taxon>
        <taxon>Sphingosinicellaceae</taxon>
        <taxon>Sandaracinobacteroides</taxon>
    </lineage>
</organism>
<comment type="similarity">
    <text evidence="1">Belongs to the VapB family.</text>
</comment>
<dbReference type="GO" id="GO:0003677">
    <property type="term" value="F:DNA binding"/>
    <property type="evidence" value="ECO:0007669"/>
    <property type="project" value="UniProtKB-UniRule"/>
</dbReference>
<proteinExistence type="inferred from homology"/>
<dbReference type="NCBIfam" id="NF040493">
    <property type="entry name" value="TA_anti_VapB"/>
    <property type="match status" value="1"/>
</dbReference>
<dbReference type="InterPro" id="IPR037914">
    <property type="entry name" value="SpoVT-AbrB_sf"/>
</dbReference>
<dbReference type="Pfam" id="PF04014">
    <property type="entry name" value="MazE_antitoxin"/>
    <property type="match status" value="1"/>
</dbReference>
<name>A0A7G5IMR6_9SPHN</name>
<sequence length="80" mass="9574">MIPMRLFRNNRSQAVRIPRALAFPDDVRDVTIRREGDRLVLEPLRPKTATNWEEFFAMPGAEDFPEREQPPEQVRDRYFD</sequence>
<dbReference type="Proteomes" id="UP000515292">
    <property type="component" value="Chromosome"/>
</dbReference>
<feature type="region of interest" description="Disordered" evidence="3">
    <location>
        <begin position="59"/>
        <end position="80"/>
    </location>
</feature>
<dbReference type="SUPFAM" id="SSF89447">
    <property type="entry name" value="AbrB/MazE/MraZ-like"/>
    <property type="match status" value="1"/>
</dbReference>
<evidence type="ECO:0000256" key="3">
    <source>
        <dbReference type="SAM" id="MobiDB-lite"/>
    </source>
</evidence>
<dbReference type="PANTHER" id="PTHR37550:SF1">
    <property type="entry name" value="SSL1300 PROTEIN"/>
    <property type="match status" value="1"/>
</dbReference>
<protein>
    <submittedName>
        <fullName evidence="5">AbrB/MazE/SpoVT family DNA-binding domain-containing protein</fullName>
    </submittedName>
</protein>
<dbReference type="InterPro" id="IPR007159">
    <property type="entry name" value="SpoVT-AbrB_dom"/>
</dbReference>
<accession>A0A7G5IMR6</accession>
<evidence type="ECO:0000313" key="6">
    <source>
        <dbReference type="Proteomes" id="UP000515292"/>
    </source>
</evidence>
<evidence type="ECO:0000313" key="5">
    <source>
        <dbReference type="EMBL" id="QMW24658.1"/>
    </source>
</evidence>
<dbReference type="AlphaFoldDB" id="A0A7G5IMR6"/>
<gene>
    <name evidence="5" type="ORF">H3309_11685</name>
</gene>
<keyword evidence="6" id="KW-1185">Reference proteome</keyword>
<dbReference type="PROSITE" id="PS51740">
    <property type="entry name" value="SPOVT_ABRB"/>
    <property type="match status" value="1"/>
</dbReference>
<dbReference type="InterPro" id="IPR047976">
    <property type="entry name" value="Anti_VapB2-like"/>
</dbReference>
<evidence type="ECO:0000256" key="1">
    <source>
        <dbReference type="ARBA" id="ARBA00007924"/>
    </source>
</evidence>
<evidence type="ECO:0000256" key="2">
    <source>
        <dbReference type="PROSITE-ProRule" id="PRU01076"/>
    </source>
</evidence>